<feature type="domain" description="Helicase ATP-binding" evidence="2">
    <location>
        <begin position="141"/>
        <end position="321"/>
    </location>
</feature>
<feature type="domain" description="Helicase C-terminal" evidence="3">
    <location>
        <begin position="530"/>
        <end position="682"/>
    </location>
</feature>
<dbReference type="InterPro" id="IPR049730">
    <property type="entry name" value="SNF2/RAD54-like_C"/>
</dbReference>
<name>C5KJJ1_PERM5</name>
<organism evidence="5">
    <name type="scientific">Perkinsus marinus (strain ATCC 50983 / TXsc)</name>
    <dbReference type="NCBI Taxonomy" id="423536"/>
    <lineage>
        <taxon>Eukaryota</taxon>
        <taxon>Sar</taxon>
        <taxon>Alveolata</taxon>
        <taxon>Perkinsozoa</taxon>
        <taxon>Perkinsea</taxon>
        <taxon>Perkinsida</taxon>
        <taxon>Perkinsidae</taxon>
        <taxon>Perkinsus</taxon>
    </lineage>
</organism>
<dbReference type="SMART" id="SM00490">
    <property type="entry name" value="HELICc"/>
    <property type="match status" value="1"/>
</dbReference>
<proteinExistence type="predicted"/>
<evidence type="ECO:0000259" key="2">
    <source>
        <dbReference type="PROSITE" id="PS51192"/>
    </source>
</evidence>
<dbReference type="EMBL" id="GG673606">
    <property type="protein sequence ID" value="EER15325.1"/>
    <property type="molecule type" value="Genomic_DNA"/>
</dbReference>
<dbReference type="GO" id="GO:0015616">
    <property type="term" value="F:DNA translocase activity"/>
    <property type="evidence" value="ECO:0007669"/>
    <property type="project" value="TreeGrafter"/>
</dbReference>
<dbReference type="InterPro" id="IPR000330">
    <property type="entry name" value="SNF2_N"/>
</dbReference>
<dbReference type="InParanoid" id="C5KJJ1"/>
<dbReference type="Pfam" id="PF00176">
    <property type="entry name" value="SNF2-rel_dom"/>
    <property type="match status" value="1"/>
</dbReference>
<dbReference type="OrthoDB" id="413460at2759"/>
<dbReference type="Pfam" id="PF00271">
    <property type="entry name" value="Helicase_C"/>
    <property type="match status" value="1"/>
</dbReference>
<dbReference type="OMA" id="HWIRELT"/>
<dbReference type="Gene3D" id="1.20.120.850">
    <property type="entry name" value="SWI2/SNF2 ATPases, N-terminal domain"/>
    <property type="match status" value="1"/>
</dbReference>
<dbReference type="InterPro" id="IPR014001">
    <property type="entry name" value="Helicase_ATP-bd"/>
</dbReference>
<dbReference type="PANTHER" id="PTHR45629">
    <property type="entry name" value="SNF2/RAD54 FAMILY MEMBER"/>
    <property type="match status" value="1"/>
</dbReference>
<dbReference type="InterPro" id="IPR038718">
    <property type="entry name" value="SNF2-like_sf"/>
</dbReference>
<evidence type="ECO:0000256" key="1">
    <source>
        <dbReference type="ARBA" id="ARBA00022801"/>
    </source>
</evidence>
<gene>
    <name evidence="4" type="ORF">Pmar_PMAR001375</name>
</gene>
<dbReference type="GO" id="GO:0016787">
    <property type="term" value="F:hydrolase activity"/>
    <property type="evidence" value="ECO:0007669"/>
    <property type="project" value="UniProtKB-KW"/>
</dbReference>
<accession>C5KJJ1</accession>
<sequence length="682" mass="78210">MSEVTGKGNLFDSMEGLEIIDDAKSEGEVGISSQEAASVGRRLKKGLRRDSTEEWLGRGSESRRESIHSRGVATLFNREKPDSDLIRTPQVENEENVAEEIDQYGYTIDKKYARLPGGWKVERKKYEELYDYQKEGVKWLYELFQRGKGGILADIMGMGKTIQVCVLLRGLLKGRLASRVLILCEKSLRDTWEKETSQWCGNWHIISLCGYNSASQREKKLKQSWLARNCIIIANQTFIRNDNLPLYSACDENASPMWEESDRVPWDIIVYDEAQRMRNPRTALFQHATIMRAKSKLLLTGTPIQNTPCDLWALMEIAVPGLLGDFAVFKNKFAEVIKRGNRREATELQEKNKDLAVEELNAVIYDYVLRREKYVDEITEGDVSKLEVIVWIGLSEEQLDIYKEYLNTRQVRRACSNNRDGSKGMHVLRCISTLRTLCNHPLFLLPPAEQKWRTAFGISLDALPQNVEKDDLQLSIAKNEDNNDEDDDDDEDVTWIDNDDGAMDNYKHMIRALPQDDGRKIEALSSKLQVLHCLLRRLKENGHRVLLFCPWTSMLDLVQYTILRTDGMSCLRIDGSTPSSDRQRKIRKFQNSKKYFAFVLSTRCGHVGLTLTAADRVVLISPSWNPSDDDQAVARAYRIGQRRDVIAYRLVCSGTIEERIFQREVTKIGDSKVILEDKDQAK</sequence>
<dbReference type="Proteomes" id="UP000007800">
    <property type="component" value="Unassembled WGS sequence"/>
</dbReference>
<dbReference type="GO" id="GO:0005524">
    <property type="term" value="F:ATP binding"/>
    <property type="evidence" value="ECO:0007669"/>
    <property type="project" value="InterPro"/>
</dbReference>
<keyword evidence="1" id="KW-0378">Hydrolase</keyword>
<keyword evidence="5" id="KW-1185">Reference proteome</keyword>
<dbReference type="Gene3D" id="3.40.50.10810">
    <property type="entry name" value="Tandem AAA-ATPase domain"/>
    <property type="match status" value="1"/>
</dbReference>
<dbReference type="InterPro" id="IPR050496">
    <property type="entry name" value="SNF2_RAD54_helicase_repair"/>
</dbReference>
<dbReference type="PROSITE" id="PS51192">
    <property type="entry name" value="HELICASE_ATP_BIND_1"/>
    <property type="match status" value="1"/>
</dbReference>
<evidence type="ECO:0000313" key="5">
    <source>
        <dbReference type="Proteomes" id="UP000007800"/>
    </source>
</evidence>
<dbReference type="PROSITE" id="PS51194">
    <property type="entry name" value="HELICASE_CTER"/>
    <property type="match status" value="1"/>
</dbReference>
<dbReference type="GeneID" id="9046054"/>
<dbReference type="SUPFAM" id="SSF52540">
    <property type="entry name" value="P-loop containing nucleoside triphosphate hydrolases"/>
    <property type="match status" value="2"/>
</dbReference>
<reference evidence="4 5" key="1">
    <citation type="submission" date="2008-07" db="EMBL/GenBank/DDBJ databases">
        <authorList>
            <person name="El-Sayed N."/>
            <person name="Caler E."/>
            <person name="Inman J."/>
            <person name="Amedeo P."/>
            <person name="Hass B."/>
            <person name="Wortman J."/>
        </authorList>
    </citation>
    <scope>NUCLEOTIDE SEQUENCE [LARGE SCALE GENOMIC DNA]</scope>
    <source>
        <strain evidence="5">ATCC 50983 / TXsc</strain>
    </source>
</reference>
<dbReference type="CDD" id="cd18793">
    <property type="entry name" value="SF2_C_SNF"/>
    <property type="match status" value="1"/>
</dbReference>
<dbReference type="RefSeq" id="XP_002783529.1">
    <property type="nucleotide sequence ID" value="XM_002783483.1"/>
</dbReference>
<dbReference type="AlphaFoldDB" id="C5KJJ1"/>
<evidence type="ECO:0000313" key="4">
    <source>
        <dbReference type="EMBL" id="EER15325.1"/>
    </source>
</evidence>
<dbReference type="PANTHER" id="PTHR45629:SF7">
    <property type="entry name" value="DNA EXCISION REPAIR PROTEIN ERCC-6-RELATED"/>
    <property type="match status" value="1"/>
</dbReference>
<dbReference type="InterPro" id="IPR027417">
    <property type="entry name" value="P-loop_NTPase"/>
</dbReference>
<dbReference type="SMART" id="SM00487">
    <property type="entry name" value="DEXDc"/>
    <property type="match status" value="1"/>
</dbReference>
<dbReference type="Gene3D" id="3.40.50.300">
    <property type="entry name" value="P-loop containing nucleotide triphosphate hydrolases"/>
    <property type="match status" value="1"/>
</dbReference>
<protein>
    <submittedName>
        <fullName evidence="4">DNA repair protein rad54, putative</fullName>
    </submittedName>
</protein>
<evidence type="ECO:0000259" key="3">
    <source>
        <dbReference type="PROSITE" id="PS51194"/>
    </source>
</evidence>
<dbReference type="InterPro" id="IPR001650">
    <property type="entry name" value="Helicase_C-like"/>
</dbReference>